<evidence type="ECO:0000256" key="1">
    <source>
        <dbReference type="SAM" id="Phobius"/>
    </source>
</evidence>
<dbReference type="EMBL" id="VYKL01000028">
    <property type="protein sequence ID" value="KAA9021140.1"/>
    <property type="molecule type" value="Genomic_DNA"/>
</dbReference>
<keyword evidence="1" id="KW-0812">Transmembrane</keyword>
<organism evidence="2 3">
    <name type="scientific">Niallia endozanthoxylica</name>
    <dbReference type="NCBI Taxonomy" id="2036016"/>
    <lineage>
        <taxon>Bacteria</taxon>
        <taxon>Bacillati</taxon>
        <taxon>Bacillota</taxon>
        <taxon>Bacilli</taxon>
        <taxon>Bacillales</taxon>
        <taxon>Bacillaceae</taxon>
        <taxon>Niallia</taxon>
    </lineage>
</organism>
<dbReference type="AlphaFoldDB" id="A0A5J5HK54"/>
<keyword evidence="1" id="KW-0472">Membrane</keyword>
<keyword evidence="1" id="KW-1133">Transmembrane helix</keyword>
<feature type="transmembrane region" description="Helical" evidence="1">
    <location>
        <begin position="46"/>
        <end position="63"/>
    </location>
</feature>
<comment type="caution">
    <text evidence="2">The sequence shown here is derived from an EMBL/GenBank/DDBJ whole genome shotgun (WGS) entry which is preliminary data.</text>
</comment>
<accession>A0A5J5HK54</accession>
<name>A0A5J5HK54_9BACI</name>
<reference evidence="2 3" key="1">
    <citation type="submission" date="2019-09" db="EMBL/GenBank/DDBJ databases">
        <title>Whole genome sequences of isolates from the Mars Exploration Rovers.</title>
        <authorList>
            <person name="Seuylemezian A."/>
            <person name="Vaishampayan P."/>
        </authorList>
    </citation>
    <scope>NUCLEOTIDE SEQUENCE [LARGE SCALE GENOMIC DNA]</scope>
    <source>
        <strain evidence="2 3">MER_TA_151</strain>
    </source>
</reference>
<protein>
    <submittedName>
        <fullName evidence="2">DUF2568 domain-containing protein</fullName>
    </submittedName>
</protein>
<feature type="transmembrane region" description="Helical" evidence="1">
    <location>
        <begin position="21"/>
        <end position="40"/>
    </location>
</feature>
<evidence type="ECO:0000313" key="2">
    <source>
        <dbReference type="EMBL" id="KAA9021140.1"/>
    </source>
</evidence>
<dbReference type="OrthoDB" id="4557830at2"/>
<proteinExistence type="predicted"/>
<dbReference type="Proteomes" id="UP000326671">
    <property type="component" value="Unassembled WGS sequence"/>
</dbReference>
<dbReference type="Pfam" id="PF10823">
    <property type="entry name" value="DUF2568"/>
    <property type="match status" value="1"/>
</dbReference>
<keyword evidence="3" id="KW-1185">Reference proteome</keyword>
<evidence type="ECO:0000313" key="3">
    <source>
        <dbReference type="Proteomes" id="UP000326671"/>
    </source>
</evidence>
<gene>
    <name evidence="2" type="ORF">F4V44_18395</name>
</gene>
<sequence>MAIIWGVFGSPKAIVKLSMPLHLFLELMVFVLPAIALYSVDKPQLAWIYGISVLMNRLLMFVWKQ</sequence>
<dbReference type="InterPro" id="IPR021214">
    <property type="entry name" value="DUF2568"/>
</dbReference>